<dbReference type="EMBL" id="PYLO01000001">
    <property type="protein sequence ID" value="PST38561.1"/>
    <property type="molecule type" value="Genomic_DNA"/>
</dbReference>
<dbReference type="RefSeq" id="WP_106999796.1">
    <property type="nucleotide sequence ID" value="NZ_PYLO01000001.1"/>
</dbReference>
<dbReference type="Proteomes" id="UP000241048">
    <property type="component" value="Unassembled WGS sequence"/>
</dbReference>
<proteinExistence type="predicted"/>
<organism evidence="1 2">
    <name type="scientific">Clostridium fessum</name>
    <dbReference type="NCBI Taxonomy" id="2126740"/>
    <lineage>
        <taxon>Bacteria</taxon>
        <taxon>Bacillati</taxon>
        <taxon>Bacillota</taxon>
        <taxon>Clostridia</taxon>
        <taxon>Eubacteriales</taxon>
        <taxon>Clostridiaceae</taxon>
        <taxon>Clostridium</taxon>
    </lineage>
</organism>
<protein>
    <submittedName>
        <fullName evidence="1">Uncharacterized protein</fullName>
    </submittedName>
</protein>
<dbReference type="AlphaFoldDB" id="A0A2T3FTI3"/>
<comment type="caution">
    <text evidence="1">The sequence shown here is derived from an EMBL/GenBank/DDBJ whole genome shotgun (WGS) entry which is preliminary data.</text>
</comment>
<evidence type="ECO:0000313" key="2">
    <source>
        <dbReference type="Proteomes" id="UP000241048"/>
    </source>
</evidence>
<evidence type="ECO:0000313" key="1">
    <source>
        <dbReference type="EMBL" id="PST38561.1"/>
    </source>
</evidence>
<sequence>MKFNIQMVDNTVSSEWWKTIIHHFIKVGDNFEIRCWKEETEEILQVKRYGKAIADGNEISIKGAFVDELLLELMEENPADKEIYNKMTKYFTINVKNELCDIWSCHYGTEMYIEIYSDKDILFFDQTMRQYPDTSFSIAVWQ</sequence>
<name>A0A2T3FTI3_9CLOT</name>
<reference evidence="1 2" key="1">
    <citation type="submission" date="2018-03" db="EMBL/GenBank/DDBJ databases">
        <title>Lachnoclostridium SNUG30386 gen.nov., sp.nov., isolated from human faeces.</title>
        <authorList>
            <person name="Seo B."/>
            <person name="Jeon K."/>
            <person name="Ko G."/>
        </authorList>
    </citation>
    <scope>NUCLEOTIDE SEQUENCE [LARGE SCALE GENOMIC DNA]</scope>
    <source>
        <strain evidence="1 2">SNUG30386</strain>
    </source>
</reference>
<keyword evidence="2" id="KW-1185">Reference proteome</keyword>
<accession>A0A2T3FTI3</accession>
<gene>
    <name evidence="1" type="ORF">C7U56_00955</name>
</gene>